<keyword evidence="1" id="KW-1133">Transmembrane helix</keyword>
<evidence type="ECO:0000256" key="1">
    <source>
        <dbReference type="SAM" id="Phobius"/>
    </source>
</evidence>
<keyword evidence="2" id="KW-0732">Signal</keyword>
<evidence type="ECO:0000256" key="2">
    <source>
        <dbReference type="SAM" id="SignalP"/>
    </source>
</evidence>
<proteinExistence type="predicted"/>
<feature type="transmembrane region" description="Helical" evidence="1">
    <location>
        <begin position="97"/>
        <end position="120"/>
    </location>
</feature>
<keyword evidence="1" id="KW-0812">Transmembrane</keyword>
<evidence type="ECO:0000313" key="4">
    <source>
        <dbReference type="Proteomes" id="UP000075920"/>
    </source>
</evidence>
<reference evidence="3" key="2">
    <citation type="submission" date="2020-05" db="UniProtKB">
        <authorList>
            <consortium name="EnsemblMetazoa"/>
        </authorList>
    </citation>
    <scope>IDENTIFICATION</scope>
    <source>
        <strain evidence="3">MINIMUS1</strain>
    </source>
</reference>
<reference evidence="4" key="1">
    <citation type="submission" date="2013-03" db="EMBL/GenBank/DDBJ databases">
        <title>The Genome Sequence of Anopheles minimus MINIMUS1.</title>
        <authorList>
            <consortium name="The Broad Institute Genomics Platform"/>
            <person name="Neafsey D.E."/>
            <person name="Walton C."/>
            <person name="Walker B."/>
            <person name="Young S.K."/>
            <person name="Zeng Q."/>
            <person name="Gargeya S."/>
            <person name="Fitzgerald M."/>
            <person name="Haas B."/>
            <person name="Abouelleil A."/>
            <person name="Allen A.W."/>
            <person name="Alvarado L."/>
            <person name="Arachchi H.M."/>
            <person name="Berlin A.M."/>
            <person name="Chapman S.B."/>
            <person name="Gainer-Dewar J."/>
            <person name="Goldberg J."/>
            <person name="Griggs A."/>
            <person name="Gujja S."/>
            <person name="Hansen M."/>
            <person name="Howarth C."/>
            <person name="Imamovic A."/>
            <person name="Ireland A."/>
            <person name="Larimer J."/>
            <person name="McCowan C."/>
            <person name="Murphy C."/>
            <person name="Pearson M."/>
            <person name="Poon T.W."/>
            <person name="Priest M."/>
            <person name="Roberts A."/>
            <person name="Saif S."/>
            <person name="Shea T."/>
            <person name="Sisk P."/>
            <person name="Sykes S."/>
            <person name="Wortman J."/>
            <person name="Nusbaum C."/>
            <person name="Birren B."/>
        </authorList>
    </citation>
    <scope>NUCLEOTIDE SEQUENCE [LARGE SCALE GENOMIC DNA]</scope>
    <source>
        <strain evidence="4">MINIMUS1</strain>
    </source>
</reference>
<protein>
    <submittedName>
        <fullName evidence="3">Uncharacterized protein</fullName>
    </submittedName>
</protein>
<dbReference type="EnsemblMetazoa" id="AMIN003017-RA">
    <property type="protein sequence ID" value="AMIN003017-PA"/>
    <property type="gene ID" value="AMIN003017"/>
</dbReference>
<feature type="chain" id="PRO_5008140429" evidence="2">
    <location>
        <begin position="20"/>
        <end position="162"/>
    </location>
</feature>
<dbReference type="VEuPathDB" id="VectorBase:AMIN003017"/>
<accession>A0A182VY67</accession>
<dbReference type="Proteomes" id="UP000075920">
    <property type="component" value="Unassembled WGS sequence"/>
</dbReference>
<dbReference type="AlphaFoldDB" id="A0A182VY67"/>
<organism evidence="3 4">
    <name type="scientific">Anopheles minimus</name>
    <dbReference type="NCBI Taxonomy" id="112268"/>
    <lineage>
        <taxon>Eukaryota</taxon>
        <taxon>Metazoa</taxon>
        <taxon>Ecdysozoa</taxon>
        <taxon>Arthropoda</taxon>
        <taxon>Hexapoda</taxon>
        <taxon>Insecta</taxon>
        <taxon>Pterygota</taxon>
        <taxon>Neoptera</taxon>
        <taxon>Endopterygota</taxon>
        <taxon>Diptera</taxon>
        <taxon>Nematocera</taxon>
        <taxon>Culicoidea</taxon>
        <taxon>Culicidae</taxon>
        <taxon>Anophelinae</taxon>
        <taxon>Anopheles</taxon>
    </lineage>
</organism>
<sequence length="162" mass="19265">MLNLFILLTECLFLHFARFIIFNRNEVNLFFKHELFCCAMNYFPNKITTNPFTYPYLFSDKFAYSIASKQTLGCPVCFSFWRFNNDFKFLVLNTITLYPFILQFFHISLFLSFFFHDFILRICNVLLCKMQIGNSCERKLGTPAPIPSWDNVTGCEYETQHN</sequence>
<feature type="signal peptide" evidence="2">
    <location>
        <begin position="1"/>
        <end position="19"/>
    </location>
</feature>
<keyword evidence="1" id="KW-0472">Membrane</keyword>
<evidence type="ECO:0000313" key="3">
    <source>
        <dbReference type="EnsemblMetazoa" id="AMIN003017-PA"/>
    </source>
</evidence>
<name>A0A182VY67_9DIPT</name>
<keyword evidence="4" id="KW-1185">Reference proteome</keyword>